<name>A0A2V5HNR7_9EURO</name>
<organism evidence="2 3">
    <name type="scientific">Aspergillus indologenus CBS 114.80</name>
    <dbReference type="NCBI Taxonomy" id="1450541"/>
    <lineage>
        <taxon>Eukaryota</taxon>
        <taxon>Fungi</taxon>
        <taxon>Dikarya</taxon>
        <taxon>Ascomycota</taxon>
        <taxon>Pezizomycotina</taxon>
        <taxon>Eurotiomycetes</taxon>
        <taxon>Eurotiomycetidae</taxon>
        <taxon>Eurotiales</taxon>
        <taxon>Aspergillaceae</taxon>
        <taxon>Aspergillus</taxon>
        <taxon>Aspergillus subgen. Circumdati</taxon>
    </lineage>
</organism>
<evidence type="ECO:0000313" key="2">
    <source>
        <dbReference type="EMBL" id="PYI26128.1"/>
    </source>
</evidence>
<reference evidence="2 3" key="1">
    <citation type="submission" date="2018-02" db="EMBL/GenBank/DDBJ databases">
        <title>The genomes of Aspergillus section Nigri reveals drivers in fungal speciation.</title>
        <authorList>
            <consortium name="DOE Joint Genome Institute"/>
            <person name="Vesth T.C."/>
            <person name="Nybo J."/>
            <person name="Theobald S."/>
            <person name="Brandl J."/>
            <person name="Frisvad J.C."/>
            <person name="Nielsen K.F."/>
            <person name="Lyhne E.K."/>
            <person name="Kogle M.E."/>
            <person name="Kuo A."/>
            <person name="Riley R."/>
            <person name="Clum A."/>
            <person name="Nolan M."/>
            <person name="Lipzen A."/>
            <person name="Salamov A."/>
            <person name="Henrissat B."/>
            <person name="Wiebenga A."/>
            <person name="De vries R.P."/>
            <person name="Grigoriev I.V."/>
            <person name="Mortensen U.H."/>
            <person name="Andersen M.R."/>
            <person name="Baker S.E."/>
        </authorList>
    </citation>
    <scope>NUCLEOTIDE SEQUENCE [LARGE SCALE GENOMIC DNA]</scope>
    <source>
        <strain evidence="2 3">CBS 114.80</strain>
    </source>
</reference>
<dbReference type="Proteomes" id="UP000248817">
    <property type="component" value="Unassembled WGS sequence"/>
</dbReference>
<keyword evidence="3" id="KW-1185">Reference proteome</keyword>
<protein>
    <submittedName>
        <fullName evidence="2">Uncharacterized protein</fullName>
    </submittedName>
</protein>
<dbReference type="EMBL" id="KZ825610">
    <property type="protein sequence ID" value="PYI26128.1"/>
    <property type="molecule type" value="Genomic_DNA"/>
</dbReference>
<feature type="region of interest" description="Disordered" evidence="1">
    <location>
        <begin position="51"/>
        <end position="79"/>
    </location>
</feature>
<proteinExistence type="predicted"/>
<evidence type="ECO:0000313" key="3">
    <source>
        <dbReference type="Proteomes" id="UP000248817"/>
    </source>
</evidence>
<dbReference type="AlphaFoldDB" id="A0A2V5HNR7"/>
<accession>A0A2V5HNR7</accession>
<sequence length="183" mass="19640">MIRPCLTFPATKLASIYLLTLLSSPHHNHPAPRPATDHGGITGANELHVTTSRISPSPEDGSTRHDADTPTGQPSDSRGKNCVHFAHFEDCPPEWMSDVSAACESSSQSASLVTGSPPSHSVEVLYLIRFLASGVVVLATRGSLRFKTSLCTSRVSPDSQYENVTTTGRFHIYPLVASQLTAQ</sequence>
<evidence type="ECO:0000256" key="1">
    <source>
        <dbReference type="SAM" id="MobiDB-lite"/>
    </source>
</evidence>
<gene>
    <name evidence="2" type="ORF">BP00DRAFT_72448</name>
</gene>